<accession>A0ABW7N0J0</accession>
<evidence type="ECO:0000259" key="1">
    <source>
        <dbReference type="Pfam" id="PF13472"/>
    </source>
</evidence>
<evidence type="ECO:0000313" key="2">
    <source>
        <dbReference type="EMBL" id="MFH6772615.1"/>
    </source>
</evidence>
<dbReference type="InterPro" id="IPR013830">
    <property type="entry name" value="SGNH_hydro"/>
</dbReference>
<proteinExistence type="predicted"/>
<dbReference type="InterPro" id="IPR036514">
    <property type="entry name" value="SGNH_hydro_sf"/>
</dbReference>
<dbReference type="PANTHER" id="PTHR30383:SF5">
    <property type="entry name" value="SGNH HYDROLASE-TYPE ESTERASE DOMAIN-CONTAINING PROTEIN"/>
    <property type="match status" value="1"/>
</dbReference>
<protein>
    <submittedName>
        <fullName evidence="2">GDSL-type esterase/lipase family protein</fullName>
    </submittedName>
</protein>
<name>A0ABW7N0J0_9FLAO</name>
<dbReference type="RefSeq" id="WP_344738332.1">
    <property type="nucleotide sequence ID" value="NZ_BAABAY010000001.1"/>
</dbReference>
<dbReference type="EMBL" id="JBAWKB010000003">
    <property type="protein sequence ID" value="MFH6772615.1"/>
    <property type="molecule type" value="Genomic_DNA"/>
</dbReference>
<feature type="domain" description="SGNH hydrolase-type esterase" evidence="1">
    <location>
        <begin position="39"/>
        <end position="199"/>
    </location>
</feature>
<dbReference type="Pfam" id="PF13472">
    <property type="entry name" value="Lipase_GDSL_2"/>
    <property type="match status" value="1"/>
</dbReference>
<gene>
    <name evidence="2" type="ORF">V8G58_11785</name>
</gene>
<organism evidence="2 3">
    <name type="scientific">Gaetbulibacter aestuarii</name>
    <dbReference type="NCBI Taxonomy" id="1502358"/>
    <lineage>
        <taxon>Bacteria</taxon>
        <taxon>Pseudomonadati</taxon>
        <taxon>Bacteroidota</taxon>
        <taxon>Flavobacteriia</taxon>
        <taxon>Flavobacteriales</taxon>
        <taxon>Flavobacteriaceae</taxon>
        <taxon>Gaetbulibacter</taxon>
    </lineage>
</organism>
<dbReference type="InterPro" id="IPR051532">
    <property type="entry name" value="Ester_Hydrolysis_Enzymes"/>
</dbReference>
<sequence length="212" mass="24371">MKKTYDPQNDKTIGFCPEYYDDMVEAWSKMPVVAPEYLFLGDSITEQGNWVERLQNKTVLNHGIKGDISISVLRRLDETIRQQPKTILLMIGTNDLAKDIPETEVIKNTFEIIRRLHEGLSDTTIFLQSILPVNNTIPAFEARFDNAEAIQNINRALIQPPSELTFNYLDLHEDFKDEHNRLISACTTDGLHLTEKGYQHWLNILKEEGIIA</sequence>
<dbReference type="PANTHER" id="PTHR30383">
    <property type="entry name" value="THIOESTERASE 1/PROTEASE 1/LYSOPHOSPHOLIPASE L1"/>
    <property type="match status" value="1"/>
</dbReference>
<dbReference type="Proteomes" id="UP001610100">
    <property type="component" value="Unassembled WGS sequence"/>
</dbReference>
<comment type="caution">
    <text evidence="2">The sequence shown here is derived from an EMBL/GenBank/DDBJ whole genome shotgun (WGS) entry which is preliminary data.</text>
</comment>
<evidence type="ECO:0000313" key="3">
    <source>
        <dbReference type="Proteomes" id="UP001610100"/>
    </source>
</evidence>
<dbReference type="SUPFAM" id="SSF52266">
    <property type="entry name" value="SGNH hydrolase"/>
    <property type="match status" value="1"/>
</dbReference>
<dbReference type="Gene3D" id="3.40.50.1110">
    <property type="entry name" value="SGNH hydrolase"/>
    <property type="match status" value="1"/>
</dbReference>
<reference evidence="2 3" key="1">
    <citation type="submission" date="2024-02" db="EMBL/GenBank/DDBJ databases">
        <title>A Gaetbulibacter species isolated from tidal flats and genomic insights of their niches.</title>
        <authorList>
            <person name="Ye Y."/>
        </authorList>
    </citation>
    <scope>NUCLEOTIDE SEQUENCE [LARGE SCALE GENOMIC DNA]</scope>
    <source>
        <strain evidence="2 3">KYW382</strain>
    </source>
</reference>
<keyword evidence="3" id="KW-1185">Reference proteome</keyword>